<gene>
    <name evidence="2" type="ORF">TRIADDRAFT_58926</name>
</gene>
<dbReference type="InterPro" id="IPR019734">
    <property type="entry name" value="TPR_rpt"/>
</dbReference>
<dbReference type="PROSITE" id="PS50005">
    <property type="entry name" value="TPR"/>
    <property type="match status" value="1"/>
</dbReference>
<keyword evidence="1" id="KW-0802">TPR repeat</keyword>
<dbReference type="AlphaFoldDB" id="B3S422"/>
<evidence type="ECO:0000313" key="2">
    <source>
        <dbReference type="EMBL" id="EDV22564.1"/>
    </source>
</evidence>
<proteinExistence type="predicted"/>
<name>B3S422_TRIAD</name>
<dbReference type="GO" id="GO:0005737">
    <property type="term" value="C:cytoplasm"/>
    <property type="evidence" value="ECO:0000318"/>
    <property type="project" value="GO_Central"/>
</dbReference>
<organism evidence="2 3">
    <name type="scientific">Trichoplax adhaerens</name>
    <name type="common">Trichoplax reptans</name>
    <dbReference type="NCBI Taxonomy" id="10228"/>
    <lineage>
        <taxon>Eukaryota</taxon>
        <taxon>Metazoa</taxon>
        <taxon>Placozoa</taxon>
        <taxon>Uniplacotomia</taxon>
        <taxon>Trichoplacea</taxon>
        <taxon>Trichoplacidae</taxon>
        <taxon>Trichoplax</taxon>
    </lineage>
</organism>
<dbReference type="RefSeq" id="XP_002115108.1">
    <property type="nucleotide sequence ID" value="XM_002115072.1"/>
</dbReference>
<dbReference type="GO" id="GO:0019005">
    <property type="term" value="C:SCF ubiquitin ligase complex"/>
    <property type="evidence" value="ECO:0000318"/>
    <property type="project" value="GO_Central"/>
</dbReference>
<dbReference type="EMBL" id="DS985249">
    <property type="protein sequence ID" value="EDV22564.1"/>
    <property type="molecule type" value="Genomic_DNA"/>
</dbReference>
<dbReference type="OrthoDB" id="2117972at2759"/>
<dbReference type="HOGENOM" id="CLU_901172_0_0_1"/>
<evidence type="ECO:0000256" key="1">
    <source>
        <dbReference type="PROSITE-ProRule" id="PRU00339"/>
    </source>
</evidence>
<dbReference type="KEGG" id="tad:TRIADDRAFT_58926"/>
<dbReference type="GO" id="GO:0031146">
    <property type="term" value="P:SCF-dependent proteasomal ubiquitin-dependent protein catabolic process"/>
    <property type="evidence" value="ECO:0000318"/>
    <property type="project" value="GO_Central"/>
</dbReference>
<dbReference type="STRING" id="10228.B3S422"/>
<sequence>MEDRNLRNELLEFREKWRNEIKRNQNNIDLTLQTSPLTSHDTVRTSIRNNISGLDNNQNQESVLQVEFDRVNLNDETVQEKEIELHKAKMLYQQGIESERNGNCDAAVHYYREAIRLKPDIENCLEIEEFPGNQACMLLDITSNDLIGIGNNFNHNFLQLVADSTFVPVILSYGDSPVISKVLSLTSSAEPTTIIPQFYRRKAAGSSTASLGYYTLTNDTVSIVVNSSPKRRSKMDKPQSQTTFTMEFTLSKPRKKFNWYLSWSKFSYQSTNRFLGRVDTGNFEINKSYTPLYFSRVKSYSIATNSLLS</sequence>
<dbReference type="SMART" id="SM00028">
    <property type="entry name" value="TPR"/>
    <property type="match status" value="1"/>
</dbReference>
<reference evidence="2 3" key="1">
    <citation type="journal article" date="2008" name="Nature">
        <title>The Trichoplax genome and the nature of placozoans.</title>
        <authorList>
            <person name="Srivastava M."/>
            <person name="Begovic E."/>
            <person name="Chapman J."/>
            <person name="Putnam N.H."/>
            <person name="Hellsten U."/>
            <person name="Kawashima T."/>
            <person name="Kuo A."/>
            <person name="Mitros T."/>
            <person name="Salamov A."/>
            <person name="Carpenter M.L."/>
            <person name="Signorovitch A.Y."/>
            <person name="Moreno M.A."/>
            <person name="Kamm K."/>
            <person name="Grimwood J."/>
            <person name="Schmutz J."/>
            <person name="Shapiro H."/>
            <person name="Grigoriev I.V."/>
            <person name="Buss L.W."/>
            <person name="Schierwater B."/>
            <person name="Dellaporta S.L."/>
            <person name="Rokhsar D.S."/>
        </authorList>
    </citation>
    <scope>NUCLEOTIDE SEQUENCE [LARGE SCALE GENOMIC DNA]</scope>
    <source>
        <strain evidence="2 3">Grell-BS-1999</strain>
    </source>
</reference>
<dbReference type="GeneID" id="6756142"/>
<feature type="repeat" description="TPR" evidence="1">
    <location>
        <begin position="88"/>
        <end position="121"/>
    </location>
</feature>
<dbReference type="Proteomes" id="UP000009022">
    <property type="component" value="Unassembled WGS sequence"/>
</dbReference>
<dbReference type="PhylomeDB" id="B3S422"/>
<keyword evidence="3" id="KW-1185">Reference proteome</keyword>
<protein>
    <submittedName>
        <fullName evidence="2">Uncharacterized protein</fullName>
    </submittedName>
</protein>
<evidence type="ECO:0000313" key="3">
    <source>
        <dbReference type="Proteomes" id="UP000009022"/>
    </source>
</evidence>
<dbReference type="InParanoid" id="B3S422"/>
<dbReference type="CTD" id="6756142"/>
<accession>B3S422</accession>